<reference evidence="4 5" key="1">
    <citation type="submission" date="2024-09" db="EMBL/GenBank/DDBJ databases">
        <authorList>
            <person name="Sun Q."/>
            <person name="Mori K."/>
        </authorList>
    </citation>
    <scope>NUCLEOTIDE SEQUENCE [LARGE SCALE GENOMIC DNA]</scope>
    <source>
        <strain evidence="4 5">CCM 8543</strain>
    </source>
</reference>
<dbReference type="GO" id="GO:0008168">
    <property type="term" value="F:methyltransferase activity"/>
    <property type="evidence" value="ECO:0007669"/>
    <property type="project" value="UniProtKB-KW"/>
</dbReference>
<keyword evidence="2" id="KW-0808">Transferase</keyword>
<gene>
    <name evidence="4" type="ORF">ACFFJ2_16640</name>
</gene>
<protein>
    <submittedName>
        <fullName evidence="4">Methyltransferase domain-containing protein</fullName>
    </submittedName>
</protein>
<comment type="caution">
    <text evidence="4">The sequence shown here is derived from an EMBL/GenBank/DDBJ whole genome shotgun (WGS) entry which is preliminary data.</text>
</comment>
<evidence type="ECO:0000313" key="4">
    <source>
        <dbReference type="EMBL" id="MFC0210028.1"/>
    </source>
</evidence>
<evidence type="ECO:0000259" key="3">
    <source>
        <dbReference type="Pfam" id="PF08241"/>
    </source>
</evidence>
<dbReference type="RefSeq" id="WP_261519675.1">
    <property type="nucleotide sequence ID" value="NZ_JAODNW010000005.1"/>
</dbReference>
<dbReference type="PANTHER" id="PTHR13090">
    <property type="entry name" value="ARGININE-HYDROXYLASE NDUFAF5, MITOCHONDRIAL"/>
    <property type="match status" value="1"/>
</dbReference>
<keyword evidence="1 4" id="KW-0489">Methyltransferase</keyword>
<dbReference type="Gene3D" id="3.40.50.150">
    <property type="entry name" value="Vaccinia Virus protein VP39"/>
    <property type="match status" value="1"/>
</dbReference>
<dbReference type="EMBL" id="JBHLXD010000036">
    <property type="protein sequence ID" value="MFC0210028.1"/>
    <property type="molecule type" value="Genomic_DNA"/>
</dbReference>
<evidence type="ECO:0000256" key="2">
    <source>
        <dbReference type="ARBA" id="ARBA00022679"/>
    </source>
</evidence>
<dbReference type="Pfam" id="PF08241">
    <property type="entry name" value="Methyltransf_11"/>
    <property type="match status" value="1"/>
</dbReference>
<dbReference type="Proteomes" id="UP001589755">
    <property type="component" value="Unassembled WGS sequence"/>
</dbReference>
<organism evidence="4 5">
    <name type="scientific">Chelativorans intermedius</name>
    <dbReference type="NCBI Taxonomy" id="515947"/>
    <lineage>
        <taxon>Bacteria</taxon>
        <taxon>Pseudomonadati</taxon>
        <taxon>Pseudomonadota</taxon>
        <taxon>Alphaproteobacteria</taxon>
        <taxon>Hyphomicrobiales</taxon>
        <taxon>Phyllobacteriaceae</taxon>
        <taxon>Chelativorans</taxon>
    </lineage>
</organism>
<evidence type="ECO:0000313" key="5">
    <source>
        <dbReference type="Proteomes" id="UP001589755"/>
    </source>
</evidence>
<dbReference type="SUPFAM" id="SSF53335">
    <property type="entry name" value="S-adenosyl-L-methionine-dependent methyltransferases"/>
    <property type="match status" value="1"/>
</dbReference>
<dbReference type="InterPro" id="IPR029063">
    <property type="entry name" value="SAM-dependent_MTases_sf"/>
</dbReference>
<name>A0ABV6DBL4_9HYPH</name>
<dbReference type="InterPro" id="IPR013216">
    <property type="entry name" value="Methyltransf_11"/>
</dbReference>
<dbReference type="CDD" id="cd02440">
    <property type="entry name" value="AdoMet_MTases"/>
    <property type="match status" value="1"/>
</dbReference>
<accession>A0ABV6DBL4</accession>
<evidence type="ECO:0000256" key="1">
    <source>
        <dbReference type="ARBA" id="ARBA00022603"/>
    </source>
</evidence>
<dbReference type="PANTHER" id="PTHR13090:SF1">
    <property type="entry name" value="ARGININE-HYDROXYLASE NDUFAF5, MITOCHONDRIAL"/>
    <property type="match status" value="1"/>
</dbReference>
<dbReference type="GO" id="GO:0032259">
    <property type="term" value="P:methylation"/>
    <property type="evidence" value="ECO:0007669"/>
    <property type="project" value="UniProtKB-KW"/>
</dbReference>
<dbReference type="InterPro" id="IPR050602">
    <property type="entry name" value="Malonyl-ACP_OMT"/>
</dbReference>
<feature type="domain" description="Methyltransferase type 11" evidence="3">
    <location>
        <begin position="55"/>
        <end position="137"/>
    </location>
</feature>
<keyword evidence="5" id="KW-1185">Reference proteome</keyword>
<proteinExistence type="predicted"/>
<sequence length="291" mass="31445">MEPIFDIALLKARKRRALASAGRDASFLMQRAADELAERLATVERRFACAAALFCLTGHAARALETSGKVDRVMRVEADERLLAGAPEGLAAAPETVPLEAESLDLAVSLLTLHEVNDLPGLLLQIRRALRPDGLFLAAMAGAGTLGELRQSLLQAETEIAGGAAPRVSPFADVRDAGGLLQRAGFALPVADVEPLTVRYATMFDLMRDLRAMGATNALAERSRRPATRRLFLRAAEIYQERFSDPDGRIRATFNILWLSGWAPHASQQKPLKPGSAEVSLKTVLSRGGRD</sequence>